<reference evidence="11" key="1">
    <citation type="submission" date="2019-06" db="EMBL/GenBank/DDBJ databases">
        <authorList>
            <consortium name="Wellcome Sanger Institute Data Sharing"/>
        </authorList>
    </citation>
    <scope>NUCLEOTIDE SEQUENCE [LARGE SCALE GENOMIC DNA]</scope>
</reference>
<feature type="region of interest" description="Disordered" evidence="10">
    <location>
        <begin position="203"/>
        <end position="224"/>
    </location>
</feature>
<proteinExistence type="inferred from homology"/>
<feature type="region of interest" description="Disordered" evidence="10">
    <location>
        <begin position="120"/>
        <end position="166"/>
    </location>
</feature>
<dbReference type="Ensembl" id="ENSMMDT00005028820.1">
    <property type="protein sequence ID" value="ENSMMDP00005028147.1"/>
    <property type="gene ID" value="ENSMMDG00005013480.1"/>
</dbReference>
<keyword evidence="7" id="KW-0694">RNA-binding</keyword>
<evidence type="ECO:0000256" key="9">
    <source>
        <dbReference type="ARBA" id="ARBA00030067"/>
    </source>
</evidence>
<evidence type="ECO:0000313" key="11">
    <source>
        <dbReference type="Ensembl" id="ENSMMDP00005028147.1"/>
    </source>
</evidence>
<evidence type="ECO:0000313" key="12">
    <source>
        <dbReference type="Proteomes" id="UP000472263"/>
    </source>
</evidence>
<gene>
    <name evidence="11" type="primary">fyttd1</name>
</gene>
<comment type="subcellular location">
    <subcellularLocation>
        <location evidence="1">Nucleus speckle</location>
    </subcellularLocation>
    <subcellularLocation>
        <location evidence="2">Nucleus</location>
        <location evidence="2">Nucleoplasm</location>
    </subcellularLocation>
</comment>
<dbReference type="GeneTree" id="ENSGT00390000012807"/>
<protein>
    <recommendedName>
        <fullName evidence="4">UAP56-interacting factor</fullName>
    </recommendedName>
    <alternativeName>
        <fullName evidence="9">Forty-two-three domain-containing protein 1</fullName>
    </alternativeName>
</protein>
<dbReference type="Proteomes" id="UP000472263">
    <property type="component" value="Chromosome 17"/>
</dbReference>
<evidence type="ECO:0000256" key="10">
    <source>
        <dbReference type="SAM" id="MobiDB-lite"/>
    </source>
</evidence>
<reference evidence="11" key="2">
    <citation type="submission" date="2025-08" db="UniProtKB">
        <authorList>
            <consortium name="Ensembl"/>
        </authorList>
    </citation>
    <scope>IDENTIFICATION</scope>
</reference>
<dbReference type="PANTHER" id="PTHR21038">
    <property type="entry name" value="40-2-3 PROTEIN-RELATED"/>
    <property type="match status" value="1"/>
</dbReference>
<name>A0A667YJS3_9TELE</name>
<dbReference type="GeneID" id="115375212"/>
<dbReference type="InterPro" id="IPR009782">
    <property type="entry name" value="FYTTD1"/>
</dbReference>
<evidence type="ECO:0000256" key="6">
    <source>
        <dbReference type="ARBA" id="ARBA00022816"/>
    </source>
</evidence>
<sequence>MSKSGFAAGRGRKPVVQDKVDMSLDDIIRLNKKEQQSKRRQATGTRRPVMRKGRLAQGKVAPPRTGGPVQRGAGMSRGGVNRLRSRRVPPPLGRRRGQGVITGLAARRPAALLKGKGSLNRAAVTQKTGQKTRPFIPRSDAQYRKPEAPRRPYRPADLQRGQNTAPVRRPFQLRRRPLPPVQQAQREARQATFLFRRGLKVHTQVQKPNPRPAPVRTRQWRTSTTSSGILTVSIDNPTARTQPEPPTAWSLHPPAASSGPVKMEVVEKKTPKGVPLQFDINSVAKPQTAMTLNERFRILKDRRTATAQSNKGSRFVTVG</sequence>
<dbReference type="GO" id="GO:0003729">
    <property type="term" value="F:mRNA binding"/>
    <property type="evidence" value="ECO:0007669"/>
    <property type="project" value="InterPro"/>
</dbReference>
<evidence type="ECO:0000256" key="2">
    <source>
        <dbReference type="ARBA" id="ARBA00004642"/>
    </source>
</evidence>
<evidence type="ECO:0000256" key="4">
    <source>
        <dbReference type="ARBA" id="ARBA00020622"/>
    </source>
</evidence>
<dbReference type="Pfam" id="PF07078">
    <property type="entry name" value="FYTT"/>
    <property type="match status" value="1"/>
</dbReference>
<feature type="region of interest" description="Disordered" evidence="10">
    <location>
        <begin position="29"/>
        <end position="97"/>
    </location>
</feature>
<evidence type="ECO:0000256" key="5">
    <source>
        <dbReference type="ARBA" id="ARBA00022448"/>
    </source>
</evidence>
<dbReference type="PANTHER" id="PTHR21038:SF2">
    <property type="entry name" value="UAP56-INTERACTING FACTOR"/>
    <property type="match status" value="1"/>
</dbReference>
<evidence type="ECO:0000256" key="7">
    <source>
        <dbReference type="ARBA" id="ARBA00022884"/>
    </source>
</evidence>
<comment type="similarity">
    <text evidence="3">Belongs to the UIF family.</text>
</comment>
<feature type="compositionally biased region" description="Basic residues" evidence="10">
    <location>
        <begin position="83"/>
        <end position="97"/>
    </location>
</feature>
<dbReference type="OrthoDB" id="9938627at2759"/>
<dbReference type="AlphaFoldDB" id="A0A667YJS3"/>
<dbReference type="GO" id="GO:0016607">
    <property type="term" value="C:nuclear speck"/>
    <property type="evidence" value="ECO:0007669"/>
    <property type="project" value="UniProtKB-SubCell"/>
</dbReference>
<dbReference type="InParanoid" id="A0A667YJS3"/>
<evidence type="ECO:0000256" key="8">
    <source>
        <dbReference type="ARBA" id="ARBA00023242"/>
    </source>
</evidence>
<organism evidence="11 12">
    <name type="scientific">Myripristis murdjan</name>
    <name type="common">pinecone soldierfish</name>
    <dbReference type="NCBI Taxonomy" id="586833"/>
    <lineage>
        <taxon>Eukaryota</taxon>
        <taxon>Metazoa</taxon>
        <taxon>Chordata</taxon>
        <taxon>Craniata</taxon>
        <taxon>Vertebrata</taxon>
        <taxon>Euteleostomi</taxon>
        <taxon>Actinopterygii</taxon>
        <taxon>Neopterygii</taxon>
        <taxon>Teleostei</taxon>
        <taxon>Neoteleostei</taxon>
        <taxon>Acanthomorphata</taxon>
        <taxon>Holocentriformes</taxon>
        <taxon>Holocentridae</taxon>
        <taxon>Myripristis</taxon>
    </lineage>
</organism>
<dbReference type="GO" id="GO:0006406">
    <property type="term" value="P:mRNA export from nucleus"/>
    <property type="evidence" value="ECO:0007669"/>
    <property type="project" value="InterPro"/>
</dbReference>
<feature type="region of interest" description="Disordered" evidence="10">
    <location>
        <begin position="236"/>
        <end position="259"/>
    </location>
</feature>
<evidence type="ECO:0000256" key="1">
    <source>
        <dbReference type="ARBA" id="ARBA00004324"/>
    </source>
</evidence>
<reference evidence="11" key="3">
    <citation type="submission" date="2025-09" db="UniProtKB">
        <authorList>
            <consortium name="Ensembl"/>
        </authorList>
    </citation>
    <scope>IDENTIFICATION</scope>
</reference>
<keyword evidence="5" id="KW-0813">Transport</keyword>
<keyword evidence="8" id="KW-0539">Nucleus</keyword>
<feature type="compositionally biased region" description="Basic and acidic residues" evidence="10">
    <location>
        <begin position="141"/>
        <end position="150"/>
    </location>
</feature>
<keyword evidence="12" id="KW-1185">Reference proteome</keyword>
<dbReference type="RefSeq" id="XP_029930454.1">
    <property type="nucleotide sequence ID" value="XM_030074594.1"/>
</dbReference>
<keyword evidence="6" id="KW-0509">mRNA transport</keyword>
<accession>A0A667YJS3</accession>
<evidence type="ECO:0000256" key="3">
    <source>
        <dbReference type="ARBA" id="ARBA00010722"/>
    </source>
</evidence>